<proteinExistence type="predicted"/>
<feature type="region of interest" description="Disordered" evidence="1">
    <location>
        <begin position="1"/>
        <end position="41"/>
    </location>
</feature>
<feature type="compositionally biased region" description="Low complexity" evidence="1">
    <location>
        <begin position="380"/>
        <end position="390"/>
    </location>
</feature>
<evidence type="ECO:0008006" key="4">
    <source>
        <dbReference type="Google" id="ProtNLM"/>
    </source>
</evidence>
<feature type="region of interest" description="Disordered" evidence="1">
    <location>
        <begin position="251"/>
        <end position="339"/>
    </location>
</feature>
<organism evidence="2 3">
    <name type="scientific">Mycena alexandri</name>
    <dbReference type="NCBI Taxonomy" id="1745969"/>
    <lineage>
        <taxon>Eukaryota</taxon>
        <taxon>Fungi</taxon>
        <taxon>Dikarya</taxon>
        <taxon>Basidiomycota</taxon>
        <taxon>Agaricomycotina</taxon>
        <taxon>Agaricomycetes</taxon>
        <taxon>Agaricomycetidae</taxon>
        <taxon>Agaricales</taxon>
        <taxon>Marasmiineae</taxon>
        <taxon>Mycenaceae</taxon>
        <taxon>Mycena</taxon>
    </lineage>
</organism>
<gene>
    <name evidence="2" type="ORF">C8F04DRAFT_1343158</name>
</gene>
<dbReference type="AlphaFoldDB" id="A0AAD6XA81"/>
<accession>A0AAD6XA81</accession>
<evidence type="ECO:0000256" key="1">
    <source>
        <dbReference type="SAM" id="MobiDB-lite"/>
    </source>
</evidence>
<feature type="compositionally biased region" description="Low complexity" evidence="1">
    <location>
        <begin position="265"/>
        <end position="280"/>
    </location>
</feature>
<comment type="caution">
    <text evidence="2">The sequence shown here is derived from an EMBL/GenBank/DDBJ whole genome shotgun (WGS) entry which is preliminary data.</text>
</comment>
<reference evidence="2" key="1">
    <citation type="submission" date="2023-03" db="EMBL/GenBank/DDBJ databases">
        <title>Massive genome expansion in bonnet fungi (Mycena s.s.) driven by repeated elements and novel gene families across ecological guilds.</title>
        <authorList>
            <consortium name="Lawrence Berkeley National Laboratory"/>
            <person name="Harder C.B."/>
            <person name="Miyauchi S."/>
            <person name="Viragh M."/>
            <person name="Kuo A."/>
            <person name="Thoen E."/>
            <person name="Andreopoulos B."/>
            <person name="Lu D."/>
            <person name="Skrede I."/>
            <person name="Drula E."/>
            <person name="Henrissat B."/>
            <person name="Morin E."/>
            <person name="Kohler A."/>
            <person name="Barry K."/>
            <person name="LaButti K."/>
            <person name="Morin E."/>
            <person name="Salamov A."/>
            <person name="Lipzen A."/>
            <person name="Mereny Z."/>
            <person name="Hegedus B."/>
            <person name="Baldrian P."/>
            <person name="Stursova M."/>
            <person name="Weitz H."/>
            <person name="Taylor A."/>
            <person name="Grigoriev I.V."/>
            <person name="Nagy L.G."/>
            <person name="Martin F."/>
            <person name="Kauserud H."/>
        </authorList>
    </citation>
    <scope>NUCLEOTIDE SEQUENCE</scope>
    <source>
        <strain evidence="2">CBHHK200</strain>
    </source>
</reference>
<sequence>MKRKKSPGAAKGARRLRKRRREVSAHDADDSEGSFVDDGAELDGSTWTVRASRVIRPLPRRAHPPPGTVGGGSNLAAADVTELRLRAKQRVFGPRKNCNSPANLHEKSRHSRVTHCANCNAERNDGWYHSQILNASVCPPCYQHERRKFELRPLFLETRRAQAANPLGDVRCCCGSKRSSRGWIVSKLSGLRVCHTCYRYEKFPRKPTWGPLECGKCKLKSSSAGWHCRAGSDVHICHACYRKRCRRQTIQIPPGITTPRPESPAPASRVPSVRPSRMRPTGSSVVNPPPQINAHASSSRHRLDSPSRTVSSPSLAAAAAPPARDSRVPRTSRSRVHPREFAVVIPARQVNAHASSSRNTLDSDLAQAAHASSSRRTRPIRSTAPSPSRAGTPAFRALIPWARRLAEDEESDDELNCLP</sequence>
<feature type="compositionally biased region" description="Low complexity" evidence="1">
    <location>
        <begin position="311"/>
        <end position="323"/>
    </location>
</feature>
<feature type="compositionally biased region" description="Basic residues" evidence="1">
    <location>
        <begin position="1"/>
        <end position="21"/>
    </location>
</feature>
<dbReference type="Proteomes" id="UP001218188">
    <property type="component" value="Unassembled WGS sequence"/>
</dbReference>
<dbReference type="EMBL" id="JARJCM010000005">
    <property type="protein sequence ID" value="KAJ7044918.1"/>
    <property type="molecule type" value="Genomic_DNA"/>
</dbReference>
<evidence type="ECO:0000313" key="3">
    <source>
        <dbReference type="Proteomes" id="UP001218188"/>
    </source>
</evidence>
<protein>
    <recommendedName>
        <fullName evidence="4">GATA-type domain-containing protein</fullName>
    </recommendedName>
</protein>
<feature type="compositionally biased region" description="Polar residues" evidence="1">
    <location>
        <begin position="353"/>
        <end position="362"/>
    </location>
</feature>
<name>A0AAD6XA81_9AGAR</name>
<feature type="region of interest" description="Disordered" evidence="1">
    <location>
        <begin position="353"/>
        <end position="394"/>
    </location>
</feature>
<keyword evidence="3" id="KW-1185">Reference proteome</keyword>
<evidence type="ECO:0000313" key="2">
    <source>
        <dbReference type="EMBL" id="KAJ7044918.1"/>
    </source>
</evidence>